<feature type="compositionally biased region" description="Polar residues" evidence="1">
    <location>
        <begin position="46"/>
        <end position="58"/>
    </location>
</feature>
<reference evidence="3" key="1">
    <citation type="journal article" date="2021" name="bioRxiv">
        <title>Whole Genome Assembly and Annotation of Northern Wild Rice, Zizania palustris L., Supports a Whole Genome Duplication in the Zizania Genus.</title>
        <authorList>
            <person name="Haas M."/>
            <person name="Kono T."/>
            <person name="Macchietto M."/>
            <person name="Millas R."/>
            <person name="McGilp L."/>
            <person name="Shao M."/>
            <person name="Duquette J."/>
            <person name="Hirsch C.N."/>
            <person name="Kimball J."/>
        </authorList>
    </citation>
    <scope>NUCLEOTIDE SEQUENCE</scope>
    <source>
        <tissue evidence="3">Fresh leaf tissue</tissue>
    </source>
</reference>
<feature type="compositionally biased region" description="Low complexity" evidence="1">
    <location>
        <begin position="73"/>
        <end position="87"/>
    </location>
</feature>
<accession>A0A8J5SBW6</accession>
<feature type="chain" id="PRO_5035294600" evidence="2">
    <location>
        <begin position="18"/>
        <end position="254"/>
    </location>
</feature>
<sequence>MAIVPLVLALLVASAAAQQPPAQPPPAPNAPPAGATGPDDAPTGPSGPNHSSSCSHHATSVAADHPSARSHHAAPVAAVAASSGSRHPAAVAPGHAATRSHYPAPVAAHRSTSGHASSPGNTSAGHCAHSSPGHHPDGLPHRAAICLSDKPQDARPHRDDPLALSLAHVPAVDRRLRGNDERARRRRRHARGTGRREPRRLTLSLRLVSSLLFPPRFFHWCQIIAPDNEQRIARTTGSGDLLFRYRCMPTDEME</sequence>
<feature type="compositionally biased region" description="Basic residues" evidence="1">
    <location>
        <begin position="184"/>
        <end position="193"/>
    </location>
</feature>
<dbReference type="AlphaFoldDB" id="A0A8J5SBW6"/>
<feature type="region of interest" description="Disordered" evidence="1">
    <location>
        <begin position="17"/>
        <end position="142"/>
    </location>
</feature>
<evidence type="ECO:0000256" key="1">
    <source>
        <dbReference type="SAM" id="MobiDB-lite"/>
    </source>
</evidence>
<dbReference type="Proteomes" id="UP000729402">
    <property type="component" value="Unassembled WGS sequence"/>
</dbReference>
<dbReference type="EMBL" id="JAAALK010000287">
    <property type="protein sequence ID" value="KAG8060052.1"/>
    <property type="molecule type" value="Genomic_DNA"/>
</dbReference>
<evidence type="ECO:0000256" key="2">
    <source>
        <dbReference type="SAM" id="SignalP"/>
    </source>
</evidence>
<evidence type="ECO:0000313" key="4">
    <source>
        <dbReference type="Proteomes" id="UP000729402"/>
    </source>
</evidence>
<keyword evidence="2" id="KW-0732">Signal</keyword>
<gene>
    <name evidence="3" type="ORF">GUJ93_ZPchr0002g23687</name>
</gene>
<feature type="region of interest" description="Disordered" evidence="1">
    <location>
        <begin position="175"/>
        <end position="197"/>
    </location>
</feature>
<feature type="compositionally biased region" description="Polar residues" evidence="1">
    <location>
        <begin position="110"/>
        <end position="124"/>
    </location>
</feature>
<evidence type="ECO:0000313" key="3">
    <source>
        <dbReference type="EMBL" id="KAG8060052.1"/>
    </source>
</evidence>
<comment type="caution">
    <text evidence="3">The sequence shown here is derived from an EMBL/GenBank/DDBJ whole genome shotgun (WGS) entry which is preliminary data.</text>
</comment>
<keyword evidence="4" id="KW-1185">Reference proteome</keyword>
<feature type="compositionally biased region" description="Low complexity" evidence="1">
    <location>
        <begin position="32"/>
        <end position="44"/>
    </location>
</feature>
<name>A0A8J5SBW6_ZIZPA</name>
<feature type="signal peptide" evidence="2">
    <location>
        <begin position="1"/>
        <end position="17"/>
    </location>
</feature>
<organism evidence="3 4">
    <name type="scientific">Zizania palustris</name>
    <name type="common">Northern wild rice</name>
    <dbReference type="NCBI Taxonomy" id="103762"/>
    <lineage>
        <taxon>Eukaryota</taxon>
        <taxon>Viridiplantae</taxon>
        <taxon>Streptophyta</taxon>
        <taxon>Embryophyta</taxon>
        <taxon>Tracheophyta</taxon>
        <taxon>Spermatophyta</taxon>
        <taxon>Magnoliopsida</taxon>
        <taxon>Liliopsida</taxon>
        <taxon>Poales</taxon>
        <taxon>Poaceae</taxon>
        <taxon>BOP clade</taxon>
        <taxon>Oryzoideae</taxon>
        <taxon>Oryzeae</taxon>
        <taxon>Zizaniinae</taxon>
        <taxon>Zizania</taxon>
    </lineage>
</organism>
<reference evidence="3" key="2">
    <citation type="submission" date="2021-02" db="EMBL/GenBank/DDBJ databases">
        <authorList>
            <person name="Kimball J.A."/>
            <person name="Haas M.W."/>
            <person name="Macchietto M."/>
            <person name="Kono T."/>
            <person name="Duquette J."/>
            <person name="Shao M."/>
        </authorList>
    </citation>
    <scope>NUCLEOTIDE SEQUENCE</scope>
    <source>
        <tissue evidence="3">Fresh leaf tissue</tissue>
    </source>
</reference>
<feature type="compositionally biased region" description="Pro residues" evidence="1">
    <location>
        <begin position="21"/>
        <end position="31"/>
    </location>
</feature>
<protein>
    <submittedName>
        <fullName evidence="3">Uncharacterized protein</fullName>
    </submittedName>
</protein>
<proteinExistence type="predicted"/>